<dbReference type="InterPro" id="IPR043158">
    <property type="entry name" value="Wnt_C"/>
</dbReference>
<dbReference type="Pfam" id="PF00110">
    <property type="entry name" value="wnt"/>
    <property type="match status" value="1"/>
</dbReference>
<dbReference type="SMART" id="SM00097">
    <property type="entry name" value="WNT1"/>
    <property type="match status" value="1"/>
</dbReference>
<accession>A0AA36FJ16</accession>
<dbReference type="Proteomes" id="UP001162480">
    <property type="component" value="Chromosome 23"/>
</dbReference>
<dbReference type="Gene3D" id="3.30.2460.20">
    <property type="match status" value="1"/>
</dbReference>
<dbReference type="EMBL" id="OX597836">
    <property type="protein sequence ID" value="CAI9739447.1"/>
    <property type="molecule type" value="Genomic_DNA"/>
</dbReference>
<name>A0AA36FJ16_OCTVU</name>
<evidence type="ECO:0000256" key="7">
    <source>
        <dbReference type="ARBA" id="ARBA00023157"/>
    </source>
</evidence>
<organism evidence="9 10">
    <name type="scientific">Octopus vulgaris</name>
    <name type="common">Common octopus</name>
    <dbReference type="NCBI Taxonomy" id="6645"/>
    <lineage>
        <taxon>Eukaryota</taxon>
        <taxon>Metazoa</taxon>
        <taxon>Spiralia</taxon>
        <taxon>Lophotrochozoa</taxon>
        <taxon>Mollusca</taxon>
        <taxon>Cephalopoda</taxon>
        <taxon>Coleoidea</taxon>
        <taxon>Octopodiformes</taxon>
        <taxon>Octopoda</taxon>
        <taxon>Incirrata</taxon>
        <taxon>Octopodidae</taxon>
        <taxon>Octopus</taxon>
    </lineage>
</organism>
<sequence length="359" mass="41634">MFRSRKEPIWTHYHWQLCTLFAFLPYSLAYFGLTSKEPLVGYELGLPHQNIIQERIRNGHLKPAQLCNIFKLQRKQKKMCKRDKGVPEVLNEAIKLSVLGCQQQFRYERWNCTLGQYQLDILKKGFKETSYLYAISSAGLVHSFAHACSRGILDRCTCDISKRLRNKEAWKWGSCGDNIRYGLKFTRKFLRRAKRSGKDLRAKIDQHNTNIGIEVVRRNVNRTCKCYGVSGSCTTRTCWRQLAPFSKISAILKEKYEKAVRVNSFSEQRLNSIGDNLRVKHNELLYIEKSPNFCRRTRYSSGISGRVCMKGENCKVMCCGRGYNVESIDVQKHCSCNVISCCHVRCKICNTKHEVHTCK</sequence>
<dbReference type="PANTHER" id="PTHR12027">
    <property type="entry name" value="WNT RELATED"/>
    <property type="match status" value="1"/>
</dbReference>
<comment type="similarity">
    <text evidence="2 8">Belongs to the Wnt family.</text>
</comment>
<keyword evidence="3 8" id="KW-0217">Developmental protein</keyword>
<evidence type="ECO:0000313" key="9">
    <source>
        <dbReference type="EMBL" id="CAI9739447.1"/>
    </source>
</evidence>
<dbReference type="GO" id="GO:0005615">
    <property type="term" value="C:extracellular space"/>
    <property type="evidence" value="ECO:0007669"/>
    <property type="project" value="TreeGrafter"/>
</dbReference>
<evidence type="ECO:0000256" key="8">
    <source>
        <dbReference type="RuleBase" id="RU003500"/>
    </source>
</evidence>
<dbReference type="GO" id="GO:0005109">
    <property type="term" value="F:frizzled binding"/>
    <property type="evidence" value="ECO:0007669"/>
    <property type="project" value="TreeGrafter"/>
</dbReference>
<reference evidence="9" key="1">
    <citation type="submission" date="2023-08" db="EMBL/GenBank/DDBJ databases">
        <authorList>
            <person name="Alioto T."/>
            <person name="Alioto T."/>
            <person name="Gomez Garrido J."/>
        </authorList>
    </citation>
    <scope>NUCLEOTIDE SEQUENCE</scope>
</reference>
<proteinExistence type="inferred from homology"/>
<evidence type="ECO:0000256" key="4">
    <source>
        <dbReference type="ARBA" id="ARBA00022525"/>
    </source>
</evidence>
<dbReference type="AlphaFoldDB" id="A0AA36FJ16"/>
<dbReference type="PRINTS" id="PR01349">
    <property type="entry name" value="WNTPROTEIN"/>
</dbReference>
<comment type="function">
    <text evidence="8">Ligand for members of the frizzled family of seven transmembrane receptors.</text>
</comment>
<dbReference type="GO" id="GO:0005125">
    <property type="term" value="F:cytokine activity"/>
    <property type="evidence" value="ECO:0007669"/>
    <property type="project" value="TreeGrafter"/>
</dbReference>
<evidence type="ECO:0000256" key="6">
    <source>
        <dbReference type="ARBA" id="ARBA00022687"/>
    </source>
</evidence>
<dbReference type="CDD" id="cd19341">
    <property type="entry name" value="Wnt_Wnt9"/>
    <property type="match status" value="1"/>
</dbReference>
<keyword evidence="10" id="KW-1185">Reference proteome</keyword>
<evidence type="ECO:0000256" key="2">
    <source>
        <dbReference type="ARBA" id="ARBA00005683"/>
    </source>
</evidence>
<keyword evidence="5" id="KW-0272">Extracellular matrix</keyword>
<keyword evidence="4" id="KW-0964">Secreted</keyword>
<keyword evidence="7" id="KW-1015">Disulfide bond</keyword>
<dbReference type="GO" id="GO:0030182">
    <property type="term" value="P:neuron differentiation"/>
    <property type="evidence" value="ECO:0007669"/>
    <property type="project" value="TreeGrafter"/>
</dbReference>
<dbReference type="PANTHER" id="PTHR12027:SF97">
    <property type="entry name" value="PROTEIN WNT-4"/>
    <property type="match status" value="1"/>
</dbReference>
<dbReference type="InterPro" id="IPR005817">
    <property type="entry name" value="Wnt"/>
</dbReference>
<dbReference type="GO" id="GO:0045165">
    <property type="term" value="P:cell fate commitment"/>
    <property type="evidence" value="ECO:0007669"/>
    <property type="project" value="TreeGrafter"/>
</dbReference>
<evidence type="ECO:0000256" key="1">
    <source>
        <dbReference type="ARBA" id="ARBA00004498"/>
    </source>
</evidence>
<evidence type="ECO:0000256" key="5">
    <source>
        <dbReference type="ARBA" id="ARBA00022530"/>
    </source>
</evidence>
<evidence type="ECO:0000256" key="3">
    <source>
        <dbReference type="ARBA" id="ARBA00022473"/>
    </source>
</evidence>
<gene>
    <name evidence="9" type="ORF">OCTVUL_1B006381</name>
</gene>
<keyword evidence="6 8" id="KW-0879">Wnt signaling pathway</keyword>
<dbReference type="GO" id="GO:0060070">
    <property type="term" value="P:canonical Wnt signaling pathway"/>
    <property type="evidence" value="ECO:0007669"/>
    <property type="project" value="TreeGrafter"/>
</dbReference>
<evidence type="ECO:0000313" key="10">
    <source>
        <dbReference type="Proteomes" id="UP001162480"/>
    </source>
</evidence>
<comment type="subcellular location">
    <subcellularLocation>
        <location evidence="1 8">Secreted</location>
        <location evidence="1 8">Extracellular space</location>
        <location evidence="1 8">Extracellular matrix</location>
    </subcellularLocation>
</comment>
<protein>
    <recommendedName>
        <fullName evidence="8">Protein Wnt</fullName>
    </recommendedName>
</protein>